<evidence type="ECO:0008006" key="4">
    <source>
        <dbReference type="Google" id="ProtNLM"/>
    </source>
</evidence>
<proteinExistence type="predicted"/>
<dbReference type="AlphaFoldDB" id="A0A432YS52"/>
<organism evidence="2 3">
    <name type="scientific">Idiomarina piscisalsi</name>
    <dbReference type="NCBI Taxonomy" id="1096243"/>
    <lineage>
        <taxon>Bacteria</taxon>
        <taxon>Pseudomonadati</taxon>
        <taxon>Pseudomonadota</taxon>
        <taxon>Gammaproteobacteria</taxon>
        <taxon>Alteromonadales</taxon>
        <taxon>Idiomarinaceae</taxon>
        <taxon>Idiomarina</taxon>
    </lineage>
</organism>
<accession>A0A432YS52</accession>
<dbReference type="Proteomes" id="UP000288361">
    <property type="component" value="Unassembled WGS sequence"/>
</dbReference>
<sequence length="401" mass="46837">MIYRAFFLFTVLFTLAQAASAQDSWDDEQWDSDWGTEQDQSINVYGFVEAAIGGRFESSPYHKRLSIAEPRLQLGFDERWQDITWTAKADGWYDGFDETWHGQIRELNAQFTVFDNTDIKVGRQVLTWGTGDYLFLNDLFPKDWQSFFVGRDQEYLKAPSDALRVTSYFDWINIDLVWTPEFDHDNYIRGERISYFNPLSGQLTGDDPSIQFVEPTRDEFAVRLFRNYDGVEYAAYGYDGFTKSPEAVTENFQPTFGRLTVVGASVRMTFGPGLVNTEVANYNRHDAADHWRALVGYEQELWTRFTGGFQAYIEKGDTQTRTVLTTRLTWRDERDDLNLSLFAFVSPNQNDGYLRPTFDYRIDDHWSFSGGFNLFFRETPNTFFGQFTENNNAYLRMRYAF</sequence>
<name>A0A432YS52_9GAMM</name>
<keyword evidence="1" id="KW-0732">Signal</keyword>
<evidence type="ECO:0000256" key="1">
    <source>
        <dbReference type="SAM" id="SignalP"/>
    </source>
</evidence>
<dbReference type="EMBL" id="PIQA01000004">
    <property type="protein sequence ID" value="RUO64505.1"/>
    <property type="molecule type" value="Genomic_DNA"/>
</dbReference>
<comment type="caution">
    <text evidence="2">The sequence shown here is derived from an EMBL/GenBank/DDBJ whole genome shotgun (WGS) entry which is preliminary data.</text>
</comment>
<reference evidence="2 3" key="1">
    <citation type="journal article" date="2011" name="Front. Microbiol.">
        <title>Genomic signatures of strain selection and enhancement in Bacillus atrophaeus var. globigii, a historical biowarfare simulant.</title>
        <authorList>
            <person name="Gibbons H.S."/>
            <person name="Broomall S.M."/>
            <person name="McNew L.A."/>
            <person name="Daligault H."/>
            <person name="Chapman C."/>
            <person name="Bruce D."/>
            <person name="Karavis M."/>
            <person name="Krepps M."/>
            <person name="McGregor P.A."/>
            <person name="Hong C."/>
            <person name="Park K.H."/>
            <person name="Akmal A."/>
            <person name="Feldman A."/>
            <person name="Lin J.S."/>
            <person name="Chang W.E."/>
            <person name="Higgs B.W."/>
            <person name="Demirev P."/>
            <person name="Lindquist J."/>
            <person name="Liem A."/>
            <person name="Fochler E."/>
            <person name="Read T.D."/>
            <person name="Tapia R."/>
            <person name="Johnson S."/>
            <person name="Bishop-Lilly K.A."/>
            <person name="Detter C."/>
            <person name="Han C."/>
            <person name="Sozhamannan S."/>
            <person name="Rosenzweig C.N."/>
            <person name="Skowronski E.W."/>
        </authorList>
    </citation>
    <scope>NUCLEOTIDE SEQUENCE [LARGE SCALE GENOMIC DNA]</scope>
    <source>
        <strain evidence="2 3">TPS4-2</strain>
    </source>
</reference>
<dbReference type="RefSeq" id="WP_126752183.1">
    <property type="nucleotide sequence ID" value="NZ_JBHUMT010000001.1"/>
</dbReference>
<feature type="chain" id="PRO_5019343118" description="Porin" evidence="1">
    <location>
        <begin position="22"/>
        <end position="401"/>
    </location>
</feature>
<feature type="signal peptide" evidence="1">
    <location>
        <begin position="1"/>
        <end position="21"/>
    </location>
</feature>
<protein>
    <recommendedName>
        <fullName evidence="4">Porin</fullName>
    </recommendedName>
</protein>
<evidence type="ECO:0000313" key="3">
    <source>
        <dbReference type="Proteomes" id="UP000288361"/>
    </source>
</evidence>
<evidence type="ECO:0000313" key="2">
    <source>
        <dbReference type="EMBL" id="RUO64505.1"/>
    </source>
</evidence>
<gene>
    <name evidence="2" type="ORF">CWI73_07380</name>
</gene>